<evidence type="ECO:0000313" key="2">
    <source>
        <dbReference type="Proteomes" id="UP001056120"/>
    </source>
</evidence>
<gene>
    <name evidence="1" type="ORF">L1987_43195</name>
</gene>
<dbReference type="Proteomes" id="UP001056120">
    <property type="component" value="Linkage Group LG14"/>
</dbReference>
<sequence length="353" mass="39338">MQAAPNESETSQIGLNESFDSSNGSIENYLSTEALHAIQSLKLAAKNASKLNQVFNSKLNRLLKDDLLDVFAELQRQQHLDHALKVMVSKNEIESILNQISVDDWLSLETESGIILKMASCVTKVGSSQERKIISGSVNKTRSRTLIIPSKVRCLEQRYGLQLSMEEQCTPFANESGLCSQKMQKRYDAVPIRTVNRQCSSGLQAFADVVAYIKAGFYEIGIGVGVESMSIDQIGPVSKVDPKVEKFAHARDCLLPMGITSENVAQRFGVTRQEQDQAAIKKLSDHIHVLEDKLQHAYNENAKLKVKQREDEKLWRGLESKLSSTKAIGDQLTETLQTLADQVQNGQRFIVDL</sequence>
<evidence type="ECO:0000313" key="1">
    <source>
        <dbReference type="EMBL" id="KAI3784103.1"/>
    </source>
</evidence>
<protein>
    <submittedName>
        <fullName evidence="1">Uncharacterized protein</fullName>
    </submittedName>
</protein>
<dbReference type="EMBL" id="CM042031">
    <property type="protein sequence ID" value="KAI3784103.1"/>
    <property type="molecule type" value="Genomic_DNA"/>
</dbReference>
<comment type="caution">
    <text evidence="1">The sequence shown here is derived from an EMBL/GenBank/DDBJ whole genome shotgun (WGS) entry which is preliminary data.</text>
</comment>
<proteinExistence type="predicted"/>
<keyword evidence="2" id="KW-1185">Reference proteome</keyword>
<reference evidence="1 2" key="2">
    <citation type="journal article" date="2022" name="Mol. Ecol. Resour.">
        <title>The genomes of chicory, endive, great burdock and yacon provide insights into Asteraceae paleo-polyploidization history and plant inulin production.</title>
        <authorList>
            <person name="Fan W."/>
            <person name="Wang S."/>
            <person name="Wang H."/>
            <person name="Wang A."/>
            <person name="Jiang F."/>
            <person name="Liu H."/>
            <person name="Zhao H."/>
            <person name="Xu D."/>
            <person name="Zhang Y."/>
        </authorList>
    </citation>
    <scope>NUCLEOTIDE SEQUENCE [LARGE SCALE GENOMIC DNA]</scope>
    <source>
        <strain evidence="2">cv. Yunnan</strain>
        <tissue evidence="1">Leaves</tissue>
    </source>
</reference>
<reference evidence="2" key="1">
    <citation type="journal article" date="2022" name="Mol. Ecol. Resour.">
        <title>The genomes of chicory, endive, great burdock and yacon provide insights into Asteraceae palaeo-polyploidization history and plant inulin production.</title>
        <authorList>
            <person name="Fan W."/>
            <person name="Wang S."/>
            <person name="Wang H."/>
            <person name="Wang A."/>
            <person name="Jiang F."/>
            <person name="Liu H."/>
            <person name="Zhao H."/>
            <person name="Xu D."/>
            <person name="Zhang Y."/>
        </authorList>
    </citation>
    <scope>NUCLEOTIDE SEQUENCE [LARGE SCALE GENOMIC DNA]</scope>
    <source>
        <strain evidence="2">cv. Yunnan</strain>
    </source>
</reference>
<accession>A0ACB9GKR6</accession>
<organism evidence="1 2">
    <name type="scientific">Smallanthus sonchifolius</name>
    <dbReference type="NCBI Taxonomy" id="185202"/>
    <lineage>
        <taxon>Eukaryota</taxon>
        <taxon>Viridiplantae</taxon>
        <taxon>Streptophyta</taxon>
        <taxon>Embryophyta</taxon>
        <taxon>Tracheophyta</taxon>
        <taxon>Spermatophyta</taxon>
        <taxon>Magnoliopsida</taxon>
        <taxon>eudicotyledons</taxon>
        <taxon>Gunneridae</taxon>
        <taxon>Pentapetalae</taxon>
        <taxon>asterids</taxon>
        <taxon>campanulids</taxon>
        <taxon>Asterales</taxon>
        <taxon>Asteraceae</taxon>
        <taxon>Asteroideae</taxon>
        <taxon>Heliantheae alliance</taxon>
        <taxon>Millerieae</taxon>
        <taxon>Smallanthus</taxon>
    </lineage>
</organism>
<name>A0ACB9GKR6_9ASTR</name>